<feature type="domain" description="ABC transporter" evidence="13">
    <location>
        <begin position="521"/>
        <end position="745"/>
    </location>
</feature>
<dbReference type="CDD" id="cd03250">
    <property type="entry name" value="ABCC_MRP_domain1"/>
    <property type="match status" value="1"/>
</dbReference>
<evidence type="ECO:0000256" key="10">
    <source>
        <dbReference type="ARBA" id="ARBA00023180"/>
    </source>
</evidence>
<feature type="transmembrane region" description="Helical" evidence="12">
    <location>
        <begin position="823"/>
        <end position="844"/>
    </location>
</feature>
<comment type="caution">
    <text evidence="15">The sequence shown here is derived from an EMBL/GenBank/DDBJ whole genome shotgun (WGS) entry which is preliminary data.</text>
</comment>
<dbReference type="InterPro" id="IPR011527">
    <property type="entry name" value="ABC1_TM_dom"/>
</dbReference>
<evidence type="ECO:0000256" key="4">
    <source>
        <dbReference type="ARBA" id="ARBA00022692"/>
    </source>
</evidence>
<keyword evidence="5" id="KW-0677">Repeat</keyword>
<evidence type="ECO:0000256" key="3">
    <source>
        <dbReference type="ARBA" id="ARBA00022448"/>
    </source>
</evidence>
<dbReference type="PROSITE" id="PS00211">
    <property type="entry name" value="ABC_TRANSPORTER_1"/>
    <property type="match status" value="2"/>
</dbReference>
<feature type="transmembrane region" description="Helical" evidence="12">
    <location>
        <begin position="168"/>
        <end position="189"/>
    </location>
</feature>
<evidence type="ECO:0000256" key="5">
    <source>
        <dbReference type="ARBA" id="ARBA00022737"/>
    </source>
</evidence>
<dbReference type="Gene3D" id="3.40.50.300">
    <property type="entry name" value="P-loop containing nucleotide triphosphate hydrolases"/>
    <property type="match status" value="2"/>
</dbReference>
<dbReference type="FunFam" id="3.40.50.300:FF:000163">
    <property type="entry name" value="Multidrug resistance-associated protein member 4"/>
    <property type="match status" value="1"/>
</dbReference>
<dbReference type="GO" id="GO:0016887">
    <property type="term" value="F:ATP hydrolysis activity"/>
    <property type="evidence" value="ECO:0007669"/>
    <property type="project" value="InterPro"/>
</dbReference>
<keyword evidence="7" id="KW-0067">ATP-binding</keyword>
<dbReference type="SMART" id="SM00382">
    <property type="entry name" value="AAA"/>
    <property type="match status" value="2"/>
</dbReference>
<dbReference type="CDD" id="cd18592">
    <property type="entry name" value="ABC_6TM_MRP5_8_9_D1"/>
    <property type="match status" value="1"/>
</dbReference>
<dbReference type="PROSITE" id="PS50929">
    <property type="entry name" value="ABC_TM1F"/>
    <property type="match status" value="2"/>
</dbReference>
<comment type="similarity">
    <text evidence="2">Belongs to the ABC transporter superfamily. ABCC family. Conjugate transporter (TC 3.A.1.208) subfamily.</text>
</comment>
<dbReference type="Pfam" id="PF00005">
    <property type="entry name" value="ABC_tran"/>
    <property type="match status" value="2"/>
</dbReference>
<feature type="transmembrane region" description="Helical" evidence="12">
    <location>
        <begin position="1072"/>
        <end position="1095"/>
    </location>
</feature>
<dbReference type="Proteomes" id="UP001233999">
    <property type="component" value="Unassembled WGS sequence"/>
</dbReference>
<keyword evidence="3" id="KW-0813">Transport</keyword>
<evidence type="ECO:0000259" key="13">
    <source>
        <dbReference type="PROSITE" id="PS50893"/>
    </source>
</evidence>
<protein>
    <recommendedName>
        <fullName evidence="17">Multidrug resistance-associated protein 5</fullName>
    </recommendedName>
</protein>
<proteinExistence type="inferred from homology"/>
<keyword evidence="4 12" id="KW-0812">Transmembrane</keyword>
<reference evidence="15" key="2">
    <citation type="submission" date="2023-05" db="EMBL/GenBank/DDBJ databases">
        <authorList>
            <person name="Fouks B."/>
        </authorList>
    </citation>
    <scope>NUCLEOTIDE SEQUENCE</scope>
    <source>
        <strain evidence="15">Stay&amp;Tobe</strain>
        <tissue evidence="15">Testes</tissue>
    </source>
</reference>
<dbReference type="GO" id="GO:0005524">
    <property type="term" value="F:ATP binding"/>
    <property type="evidence" value="ECO:0007669"/>
    <property type="project" value="UniProtKB-KW"/>
</dbReference>
<feature type="transmembrane region" description="Helical" evidence="12">
    <location>
        <begin position="971"/>
        <end position="1002"/>
    </location>
</feature>
<sequence length="1414" mass="158814">MSFSKENVPGEGDEHQAGPLMEEIQLDRDHLQNNSVEVAGEEDTIKHGPYRAYVRTTAQYIPSHGIRRYKNALKSLIPVRRKQREKNAIGVDNAGFYSFVSCSWISEYMYRAYKKGLTLDDVPQCSPLDSCDLNAQRLELLWQKEVGAKGPKRASFGAVVWRFIRTRIIFSSLVFAASLIMAFISPAIFMRKLLQYAEDEDGETMDGVTWAICLTLAEFLRTVFFAWNWTLNLRTAVRLRSACLAMLYRKLIRLGNTGDKSIGELINLFANDGHRVFDMVIFGPMAIGGPIVCVCGVLYILWLLGPWALLGMLVFLIFYPIQYGVSRLIGYLRGKTVTISDQRVKLMTEILNYIKFIKMYAWEKYFTKELLEVRRKEKKLLQKTAYCQSLSISMAPTIPVISAIITFLAHIIAGNNLTAAQAFSYICYLNLQIHPVAGHSRKYFWKIIEGYKAVFRLQNILLLEEIKPYITRPIDKSQAICITNGVFSWDSSDSLKRKLEMENNHSRSEGGLKKNDKVNEYEKEKLKPSEDSEPLYTNILYDIHFQASKGQLIGVCGHVGSGKSTLLLAILGQLRLVQGQVTRDGSCAYVSQQPWVLNATLRENILFGESFDSKRYYEAVYSCSLSQDINMLPGGDQTEIGERGINLSGGQKQRLSLARAIYANKDIYLLDDPLSAVDTHVGAHIFEKCILQTLKHKTVVFVTHHIQYLNHCDMVYMMKDGKIVDHGSHEDMLTRGQDYAVMVQTFSERGDREQVLTQDAGNLDKVEARKSDIMSNGQTGAINTGSQLSLEEIEKVDPRDGEQLTTLESVQKGNIRFHTYQSYISAAGGYCVALMICLTFLLNVGSTAFSSWWLAMWIKAGGGNATETFNNETRLSHNINDNPDFSLYQMVYALTIVVILGTSLLRGLAFTKVTLKASNRLHNRLFNKIISSPMEFYEVTPVGRVQNLFSKDMDEVDIRLPITVESILQNVWIVMFAILFICLVFPWAVIPLIILGIVYYIISKIFRVAVRDFKRLENVSRSPIFSWVGTTVEGLSTIHAFGKENEFTSRFTKLFDENTTCLYMCSIAMRWLAIRIDTLAVSTVCITAALIIVLHGQVSPALAGLALAYATHISGLFQYTIRLISETEVRFISVERITSYTENLKTEGNQGARLKTSDWPNKGCIKFQNVSLQYRKGLPLVLKDVSFTIQSGEKIGIVGRTGSGKSSLVSALFRLVEVTSGKIKIDNLDIAEVSLEHLRSHLSVIPQDPVLFDGTVRSNLDPFRTCSDAAVWEALENTKLREKVANMEGQLEAQIGAGKETFSLGERQLLCLARALLRNSKILVLDEATAAVDPETEVAVQNTIHNEFRQCTVLTIAHRLSTITNCDRILVMGKGQLLEMDSPTNLMSNPNSYFSRMLAAGGALSERTSIDNVL</sequence>
<dbReference type="InterPro" id="IPR050173">
    <property type="entry name" value="ABC_transporter_C-like"/>
</dbReference>
<feature type="transmembrane region" description="Helical" evidence="12">
    <location>
        <begin position="209"/>
        <end position="231"/>
    </location>
</feature>
<dbReference type="PANTHER" id="PTHR24223">
    <property type="entry name" value="ATP-BINDING CASSETTE SUB-FAMILY C"/>
    <property type="match status" value="1"/>
</dbReference>
<dbReference type="GO" id="GO:0012505">
    <property type="term" value="C:endomembrane system"/>
    <property type="evidence" value="ECO:0007669"/>
    <property type="project" value="UniProtKB-SubCell"/>
</dbReference>
<evidence type="ECO:0000256" key="7">
    <source>
        <dbReference type="ARBA" id="ARBA00022840"/>
    </source>
</evidence>
<dbReference type="GO" id="GO:0016020">
    <property type="term" value="C:membrane"/>
    <property type="evidence" value="ECO:0007669"/>
    <property type="project" value="InterPro"/>
</dbReference>
<dbReference type="InterPro" id="IPR003593">
    <property type="entry name" value="AAA+_ATPase"/>
</dbReference>
<evidence type="ECO:0000256" key="6">
    <source>
        <dbReference type="ARBA" id="ARBA00022741"/>
    </source>
</evidence>
<keyword evidence="9 12" id="KW-0472">Membrane</keyword>
<dbReference type="SUPFAM" id="SSF90123">
    <property type="entry name" value="ABC transporter transmembrane region"/>
    <property type="match status" value="2"/>
</dbReference>
<dbReference type="Pfam" id="PF00664">
    <property type="entry name" value="ABC_membrane"/>
    <property type="match status" value="2"/>
</dbReference>
<keyword evidence="16" id="KW-1185">Reference proteome</keyword>
<evidence type="ECO:0000256" key="1">
    <source>
        <dbReference type="ARBA" id="ARBA00004127"/>
    </source>
</evidence>
<feature type="transmembrane region" description="Helical" evidence="12">
    <location>
        <begin position="307"/>
        <end position="325"/>
    </location>
</feature>
<accession>A0AAD7ZHJ8</accession>
<dbReference type="SUPFAM" id="SSF52540">
    <property type="entry name" value="P-loop containing nucleoside triphosphate hydrolases"/>
    <property type="match status" value="2"/>
</dbReference>
<evidence type="ECO:0000256" key="2">
    <source>
        <dbReference type="ARBA" id="ARBA00009726"/>
    </source>
</evidence>
<feature type="transmembrane region" description="Helical" evidence="12">
    <location>
        <begin position="385"/>
        <end position="413"/>
    </location>
</feature>
<comment type="subcellular location">
    <subcellularLocation>
        <location evidence="1">Endomembrane system</location>
        <topology evidence="1">Multi-pass membrane protein</topology>
    </subcellularLocation>
</comment>
<dbReference type="PANTHER" id="PTHR24223:SF447">
    <property type="entry name" value="MULTIDRUG RESISTANCE-ASSOCIATED PROTEIN 5"/>
    <property type="match status" value="1"/>
</dbReference>
<feature type="domain" description="ABC transmembrane type-1" evidence="14">
    <location>
        <begin position="172"/>
        <end position="430"/>
    </location>
</feature>
<dbReference type="FunFam" id="1.20.1560.10:FF:000015">
    <property type="entry name" value="multidrug resistance-associated protein 5 isoform X1"/>
    <property type="match status" value="1"/>
</dbReference>
<feature type="transmembrane region" description="Helical" evidence="12">
    <location>
        <begin position="890"/>
        <end position="909"/>
    </location>
</feature>
<dbReference type="CDD" id="cd03244">
    <property type="entry name" value="ABCC_MRP_domain2"/>
    <property type="match status" value="1"/>
</dbReference>
<evidence type="ECO:0000256" key="11">
    <source>
        <dbReference type="SAM" id="MobiDB-lite"/>
    </source>
</evidence>
<dbReference type="InterPro" id="IPR027417">
    <property type="entry name" value="P-loop_NTPase"/>
</dbReference>
<dbReference type="InterPro" id="IPR036640">
    <property type="entry name" value="ABC1_TM_sf"/>
</dbReference>
<evidence type="ECO:0000256" key="9">
    <source>
        <dbReference type="ARBA" id="ARBA00023136"/>
    </source>
</evidence>
<dbReference type="CDD" id="cd18599">
    <property type="entry name" value="ABC_6TM_MRP5_8_9_D2"/>
    <property type="match status" value="1"/>
</dbReference>
<keyword evidence="10" id="KW-0325">Glycoprotein</keyword>
<evidence type="ECO:0000256" key="12">
    <source>
        <dbReference type="SAM" id="Phobius"/>
    </source>
</evidence>
<feature type="transmembrane region" description="Helical" evidence="12">
    <location>
        <begin position="279"/>
        <end position="301"/>
    </location>
</feature>
<reference evidence="15" key="1">
    <citation type="journal article" date="2023" name="IScience">
        <title>Live-bearing cockroach genome reveals convergent evolutionary mechanisms linked to viviparity in insects and beyond.</title>
        <authorList>
            <person name="Fouks B."/>
            <person name="Harrison M.C."/>
            <person name="Mikhailova A.A."/>
            <person name="Marchal E."/>
            <person name="English S."/>
            <person name="Carruthers M."/>
            <person name="Jennings E.C."/>
            <person name="Chiamaka E.L."/>
            <person name="Frigard R.A."/>
            <person name="Pippel M."/>
            <person name="Attardo G.M."/>
            <person name="Benoit J.B."/>
            <person name="Bornberg-Bauer E."/>
            <person name="Tobe S.S."/>
        </authorList>
    </citation>
    <scope>NUCLEOTIDE SEQUENCE</scope>
    <source>
        <strain evidence="15">Stay&amp;Tobe</strain>
    </source>
</reference>
<dbReference type="Gene3D" id="1.20.1560.10">
    <property type="entry name" value="ABC transporter type 1, transmembrane domain"/>
    <property type="match status" value="2"/>
</dbReference>
<name>A0AAD7ZHJ8_DIPPU</name>
<keyword evidence="8 12" id="KW-1133">Transmembrane helix</keyword>
<evidence type="ECO:0000256" key="8">
    <source>
        <dbReference type="ARBA" id="ARBA00022989"/>
    </source>
</evidence>
<gene>
    <name evidence="15" type="ORF">L9F63_024383</name>
</gene>
<evidence type="ECO:0000313" key="16">
    <source>
        <dbReference type="Proteomes" id="UP001233999"/>
    </source>
</evidence>
<dbReference type="FunFam" id="1.20.1560.10:FF:000012">
    <property type="entry name" value="ATP binding cassette subfamily C member 5"/>
    <property type="match status" value="1"/>
</dbReference>
<dbReference type="PROSITE" id="PS50893">
    <property type="entry name" value="ABC_TRANSPORTER_2"/>
    <property type="match status" value="2"/>
</dbReference>
<dbReference type="FunFam" id="3.40.50.300:FF:000997">
    <property type="entry name" value="Multidrug resistance-associated protein 1"/>
    <property type="match status" value="1"/>
</dbReference>
<feature type="region of interest" description="Disordered" evidence="11">
    <location>
        <begin position="501"/>
        <end position="529"/>
    </location>
</feature>
<dbReference type="GO" id="GO:0140359">
    <property type="term" value="F:ABC-type transporter activity"/>
    <property type="evidence" value="ECO:0007669"/>
    <property type="project" value="InterPro"/>
</dbReference>
<organism evidence="15 16">
    <name type="scientific">Diploptera punctata</name>
    <name type="common">Pacific beetle cockroach</name>
    <dbReference type="NCBI Taxonomy" id="6984"/>
    <lineage>
        <taxon>Eukaryota</taxon>
        <taxon>Metazoa</taxon>
        <taxon>Ecdysozoa</taxon>
        <taxon>Arthropoda</taxon>
        <taxon>Hexapoda</taxon>
        <taxon>Insecta</taxon>
        <taxon>Pterygota</taxon>
        <taxon>Neoptera</taxon>
        <taxon>Polyneoptera</taxon>
        <taxon>Dictyoptera</taxon>
        <taxon>Blattodea</taxon>
        <taxon>Blaberoidea</taxon>
        <taxon>Blaberidae</taxon>
        <taxon>Diplopterinae</taxon>
        <taxon>Diploptera</taxon>
    </lineage>
</organism>
<dbReference type="InterPro" id="IPR003439">
    <property type="entry name" value="ABC_transporter-like_ATP-bd"/>
</dbReference>
<evidence type="ECO:0000313" key="15">
    <source>
        <dbReference type="EMBL" id="KAJ9580447.1"/>
    </source>
</evidence>
<dbReference type="EMBL" id="JASPKZ010008332">
    <property type="protein sequence ID" value="KAJ9580447.1"/>
    <property type="molecule type" value="Genomic_DNA"/>
</dbReference>
<feature type="domain" description="ABC transmembrane type-1" evidence="14">
    <location>
        <begin position="834"/>
        <end position="1126"/>
    </location>
</feature>
<feature type="domain" description="ABC transporter" evidence="13">
    <location>
        <begin position="1165"/>
        <end position="1399"/>
    </location>
</feature>
<keyword evidence="6" id="KW-0547">Nucleotide-binding</keyword>
<evidence type="ECO:0000259" key="14">
    <source>
        <dbReference type="PROSITE" id="PS50929"/>
    </source>
</evidence>
<dbReference type="InterPro" id="IPR017871">
    <property type="entry name" value="ABC_transporter-like_CS"/>
</dbReference>
<evidence type="ECO:0008006" key="17">
    <source>
        <dbReference type="Google" id="ProtNLM"/>
    </source>
</evidence>